<sequence length="109" mass="13026">MVMMFYLNRETLTFYFQESMEVNDDFNEDVSLMKLLKERKKKVSFAFEGDTEAAELEFERLSKVKMKLDRLKQKLTQVHNYRSKGSNEVYLNEPSIIYVPVAELREKVK</sequence>
<evidence type="ECO:0000313" key="1">
    <source>
        <dbReference type="EMBL" id="MCI18475.1"/>
    </source>
</evidence>
<dbReference type="EMBL" id="LXQA010110299">
    <property type="protein sequence ID" value="MCI18475.1"/>
    <property type="molecule type" value="Genomic_DNA"/>
</dbReference>
<name>A0A392Q5E8_9FABA</name>
<dbReference type="Proteomes" id="UP000265520">
    <property type="component" value="Unassembled WGS sequence"/>
</dbReference>
<dbReference type="AlphaFoldDB" id="A0A392Q5E8"/>
<proteinExistence type="predicted"/>
<organism evidence="1 2">
    <name type="scientific">Trifolium medium</name>
    <dbReference type="NCBI Taxonomy" id="97028"/>
    <lineage>
        <taxon>Eukaryota</taxon>
        <taxon>Viridiplantae</taxon>
        <taxon>Streptophyta</taxon>
        <taxon>Embryophyta</taxon>
        <taxon>Tracheophyta</taxon>
        <taxon>Spermatophyta</taxon>
        <taxon>Magnoliopsida</taxon>
        <taxon>eudicotyledons</taxon>
        <taxon>Gunneridae</taxon>
        <taxon>Pentapetalae</taxon>
        <taxon>rosids</taxon>
        <taxon>fabids</taxon>
        <taxon>Fabales</taxon>
        <taxon>Fabaceae</taxon>
        <taxon>Papilionoideae</taxon>
        <taxon>50 kb inversion clade</taxon>
        <taxon>NPAAA clade</taxon>
        <taxon>Hologalegina</taxon>
        <taxon>IRL clade</taxon>
        <taxon>Trifolieae</taxon>
        <taxon>Trifolium</taxon>
    </lineage>
</organism>
<evidence type="ECO:0000313" key="2">
    <source>
        <dbReference type="Proteomes" id="UP000265520"/>
    </source>
</evidence>
<protein>
    <submittedName>
        <fullName evidence="1">Pathogenesis-related homeodomain protein-like</fullName>
    </submittedName>
</protein>
<keyword evidence="2" id="KW-1185">Reference proteome</keyword>
<accession>A0A392Q5E8</accession>
<dbReference type="GO" id="GO:0003677">
    <property type="term" value="F:DNA binding"/>
    <property type="evidence" value="ECO:0007669"/>
    <property type="project" value="UniProtKB-KW"/>
</dbReference>
<keyword evidence="1" id="KW-0371">Homeobox</keyword>
<reference evidence="1 2" key="1">
    <citation type="journal article" date="2018" name="Front. Plant Sci.">
        <title>Red Clover (Trifolium pratense) and Zigzag Clover (T. medium) - A Picture of Genomic Similarities and Differences.</title>
        <authorList>
            <person name="Dluhosova J."/>
            <person name="Istvanek J."/>
            <person name="Nedelnik J."/>
            <person name="Repkova J."/>
        </authorList>
    </citation>
    <scope>NUCLEOTIDE SEQUENCE [LARGE SCALE GENOMIC DNA]</scope>
    <source>
        <strain evidence="2">cv. 10/8</strain>
        <tissue evidence="1">Leaf</tissue>
    </source>
</reference>
<comment type="caution">
    <text evidence="1">The sequence shown here is derived from an EMBL/GenBank/DDBJ whole genome shotgun (WGS) entry which is preliminary data.</text>
</comment>
<keyword evidence="1" id="KW-0238">DNA-binding</keyword>